<dbReference type="EMBL" id="JAAFYZ010000056">
    <property type="protein sequence ID" value="MBS2548800.1"/>
    <property type="molecule type" value="Genomic_DNA"/>
</dbReference>
<dbReference type="RefSeq" id="WP_212010378.1">
    <property type="nucleotide sequence ID" value="NZ_JAAFYZ010000056.1"/>
</dbReference>
<proteinExistence type="predicted"/>
<feature type="region of interest" description="Disordered" evidence="1">
    <location>
        <begin position="17"/>
        <end position="63"/>
    </location>
</feature>
<name>A0ABS5KS27_9ACTN</name>
<gene>
    <name evidence="2" type="ORF">KGQ19_18195</name>
</gene>
<dbReference type="Proteomes" id="UP000730482">
    <property type="component" value="Unassembled WGS sequence"/>
</dbReference>
<accession>A0ABS5KS27</accession>
<feature type="compositionally biased region" description="Low complexity" evidence="1">
    <location>
        <begin position="53"/>
        <end position="63"/>
    </location>
</feature>
<organism evidence="2 3">
    <name type="scientific">Catenulispora pinistramenti</name>
    <dbReference type="NCBI Taxonomy" id="2705254"/>
    <lineage>
        <taxon>Bacteria</taxon>
        <taxon>Bacillati</taxon>
        <taxon>Actinomycetota</taxon>
        <taxon>Actinomycetes</taxon>
        <taxon>Catenulisporales</taxon>
        <taxon>Catenulisporaceae</taxon>
        <taxon>Catenulispora</taxon>
    </lineage>
</organism>
<protein>
    <submittedName>
        <fullName evidence="2">Uncharacterized protein</fullName>
    </submittedName>
</protein>
<comment type="caution">
    <text evidence="2">The sequence shown here is derived from an EMBL/GenBank/DDBJ whole genome shotgun (WGS) entry which is preliminary data.</text>
</comment>
<evidence type="ECO:0000313" key="2">
    <source>
        <dbReference type="EMBL" id="MBS2548800.1"/>
    </source>
</evidence>
<keyword evidence="3" id="KW-1185">Reference proteome</keyword>
<reference evidence="2 3" key="1">
    <citation type="submission" date="2020-02" db="EMBL/GenBank/DDBJ databases">
        <title>Acidophilic actinobacteria isolated from forest soil.</title>
        <authorList>
            <person name="Golinska P."/>
        </authorList>
    </citation>
    <scope>NUCLEOTIDE SEQUENCE [LARGE SCALE GENOMIC DNA]</scope>
    <source>
        <strain evidence="2 3">NL8</strain>
    </source>
</reference>
<evidence type="ECO:0000313" key="3">
    <source>
        <dbReference type="Proteomes" id="UP000730482"/>
    </source>
</evidence>
<sequence>MPSYLYHGEALRTYPAPPLARELSPGDVVDLDEDQVPDDGRFTPTPDPPPKPAKATTAKGADA</sequence>
<evidence type="ECO:0000256" key="1">
    <source>
        <dbReference type="SAM" id="MobiDB-lite"/>
    </source>
</evidence>